<dbReference type="AlphaFoldDB" id="A0A2A4G600"/>
<name>A0A2A4G600_9FLAO</name>
<dbReference type="OrthoDB" id="1466667at2"/>
<sequence length="239" mass="27155">MGTKWKSIKLLGALIVVMALFAFSNHRSQLRKPTEISLKFLGDDRLFITQDAVNKLLIQNYGSLENLPKDEVVLDSLEQTILANDMIKNAHVYYTVNGQLKANIVQRTPIGRVQGNDKFYLDDEGKRMPLSPFYAARVPIITGEVTGDALSQIYELLKYVNQDGFLRKNLIGIHVVSDNDFQLRFRMEDFVVELGAIEKLPQKFANFKAFYAKATKDKILGAYRVVSLEFDNQVVCTKI</sequence>
<accession>A0A2A4G600</accession>
<organism evidence="2 3">
    <name type="scientific">Sediminicola luteus</name>
    <dbReference type="NCBI Taxonomy" id="319238"/>
    <lineage>
        <taxon>Bacteria</taxon>
        <taxon>Pseudomonadati</taxon>
        <taxon>Bacteroidota</taxon>
        <taxon>Flavobacteriia</taxon>
        <taxon>Flavobacteriales</taxon>
        <taxon>Flavobacteriaceae</taxon>
        <taxon>Sediminicola</taxon>
    </lineage>
</organism>
<evidence type="ECO:0000259" key="1">
    <source>
        <dbReference type="Pfam" id="PF03799"/>
    </source>
</evidence>
<gene>
    <name evidence="2" type="ORF">B7P33_14295</name>
</gene>
<dbReference type="RefSeq" id="WP_097443338.1">
    <property type="nucleotide sequence ID" value="NZ_NBWU01000005.1"/>
</dbReference>
<evidence type="ECO:0000313" key="3">
    <source>
        <dbReference type="Proteomes" id="UP000219559"/>
    </source>
</evidence>
<dbReference type="Pfam" id="PF03799">
    <property type="entry name" value="FtsQ_DivIB_C"/>
    <property type="match status" value="1"/>
</dbReference>
<dbReference type="EMBL" id="NBWU01000005">
    <property type="protein sequence ID" value="PCE63384.1"/>
    <property type="molecule type" value="Genomic_DNA"/>
</dbReference>
<dbReference type="InterPro" id="IPR005548">
    <property type="entry name" value="Cell_div_FtsQ/DivIB_C"/>
</dbReference>
<protein>
    <recommendedName>
        <fullName evidence="1">Cell division protein FtsQ/DivIB C-terminal domain-containing protein</fullName>
    </recommendedName>
</protein>
<dbReference type="GO" id="GO:0051301">
    <property type="term" value="P:cell division"/>
    <property type="evidence" value="ECO:0007669"/>
    <property type="project" value="UniProtKB-KW"/>
</dbReference>
<feature type="domain" description="Cell division protein FtsQ/DivIB C-terminal" evidence="1">
    <location>
        <begin position="113"/>
        <end position="214"/>
    </location>
</feature>
<proteinExistence type="predicted"/>
<dbReference type="Proteomes" id="UP000219559">
    <property type="component" value="Unassembled WGS sequence"/>
</dbReference>
<evidence type="ECO:0000313" key="2">
    <source>
        <dbReference type="EMBL" id="PCE63384.1"/>
    </source>
</evidence>
<comment type="caution">
    <text evidence="2">The sequence shown here is derived from an EMBL/GenBank/DDBJ whole genome shotgun (WGS) entry which is preliminary data.</text>
</comment>
<reference evidence="2 3" key="1">
    <citation type="submission" date="2017-04" db="EMBL/GenBank/DDBJ databases">
        <title>A new member of the family Flavobacteriaceae isolated from ascidians.</title>
        <authorList>
            <person name="Chen L."/>
        </authorList>
    </citation>
    <scope>NUCLEOTIDE SEQUENCE [LARGE SCALE GENOMIC DNA]</scope>
    <source>
        <strain evidence="2 3">HQA918</strain>
    </source>
</reference>
<keyword evidence="3" id="KW-1185">Reference proteome</keyword>